<sequence length="518" mass="57462">MVNPMQGGAHRGAPHRPRGVLYLLADDLRPEFGFTTRGKMLTPNIDGLVAQAAVFSRAYCQVALCIPSRASFLTGRRPRAHWGEASAKDVLRSQPTIVSTLRDAGYNTAGIGKISHFGESGLGYTLPFPTHSAPLLERTCFTRSDAKNVRRLRYAISAKIDYYSTMATCDLPWGGFPDQRVVNGATLYLKKLAACRGAHSLPQTQRELCRGWGIQVGAPFLVMVGFMRPHNPIHYPPAFLDMQPKASTRPEERVAGAPFEYHIARPPTSLGGPVKEQDTLDEMRRHYRGAVSYVDHLIGVLLSNLRKQHLWNDTIVVLHSDHSFSLGENAAWQKLTAFEHALRVPLIMRVPWMPKARGRRVDDVVELIDVMPTLLDALGVQPSARSPSASPAPTLDGKTLLPLMRGQARACREPLRAYSQAFHSGRMAYSVRTEHYRYTRWVEWAPAEDWWRAASKPALSCELFNHTTDRSDTVSGAFEAHNLASGGSASRSEEVERVAAFLDAQLQGLSRPYADACD</sequence>
<keyword evidence="5" id="KW-1185">Reference proteome</keyword>
<dbReference type="HOGENOM" id="CLU_006332_9_0_1"/>
<dbReference type="Proteomes" id="UP000013827">
    <property type="component" value="Unassembled WGS sequence"/>
</dbReference>
<dbReference type="GO" id="GO:0004423">
    <property type="term" value="F:iduronate-2-sulfatase activity"/>
    <property type="evidence" value="ECO:0007669"/>
    <property type="project" value="TreeGrafter"/>
</dbReference>
<accession>A0A0D3JCL6</accession>
<dbReference type="PANTHER" id="PTHR45953:SF1">
    <property type="entry name" value="IDURONATE 2-SULFATASE"/>
    <property type="match status" value="1"/>
</dbReference>
<dbReference type="AlphaFoldDB" id="A0A0D3JCL6"/>
<feature type="domain" description="Sulfatase N-terminal" evidence="3">
    <location>
        <begin position="20"/>
        <end position="380"/>
    </location>
</feature>
<organism evidence="4 5">
    <name type="scientific">Emiliania huxleyi (strain CCMP1516)</name>
    <dbReference type="NCBI Taxonomy" id="280463"/>
    <lineage>
        <taxon>Eukaryota</taxon>
        <taxon>Haptista</taxon>
        <taxon>Haptophyta</taxon>
        <taxon>Prymnesiophyceae</taxon>
        <taxon>Isochrysidales</taxon>
        <taxon>Noelaerhabdaceae</taxon>
        <taxon>Emiliania</taxon>
    </lineage>
</organism>
<protein>
    <recommendedName>
        <fullName evidence="3">Sulfatase N-terminal domain-containing protein</fullName>
    </recommendedName>
</protein>
<keyword evidence="2" id="KW-0378">Hydrolase</keyword>
<name>A0A0D3JCL6_EMIH1</name>
<dbReference type="GO" id="GO:0005737">
    <property type="term" value="C:cytoplasm"/>
    <property type="evidence" value="ECO:0007669"/>
    <property type="project" value="TreeGrafter"/>
</dbReference>
<dbReference type="GO" id="GO:0046872">
    <property type="term" value="F:metal ion binding"/>
    <property type="evidence" value="ECO:0007669"/>
    <property type="project" value="UniProtKB-KW"/>
</dbReference>
<evidence type="ECO:0000259" key="3">
    <source>
        <dbReference type="Pfam" id="PF00884"/>
    </source>
</evidence>
<dbReference type="Pfam" id="PF00884">
    <property type="entry name" value="Sulfatase"/>
    <property type="match status" value="1"/>
</dbReference>
<dbReference type="eggNOG" id="KOG3867">
    <property type="taxonomic scope" value="Eukaryota"/>
</dbReference>
<dbReference type="KEGG" id="ehx:EMIHUDRAFT_241437"/>
<evidence type="ECO:0000256" key="1">
    <source>
        <dbReference type="ARBA" id="ARBA00022723"/>
    </source>
</evidence>
<reference evidence="4" key="2">
    <citation type="submission" date="2024-10" db="UniProtKB">
        <authorList>
            <consortium name="EnsemblProtists"/>
        </authorList>
    </citation>
    <scope>IDENTIFICATION</scope>
</reference>
<evidence type="ECO:0000313" key="4">
    <source>
        <dbReference type="EnsemblProtists" id="EOD21251"/>
    </source>
</evidence>
<dbReference type="STRING" id="2903.R1EE02"/>
<dbReference type="GeneID" id="17266808"/>
<evidence type="ECO:0000256" key="2">
    <source>
        <dbReference type="ARBA" id="ARBA00022801"/>
    </source>
</evidence>
<dbReference type="InterPro" id="IPR000917">
    <property type="entry name" value="Sulfatase_N"/>
</dbReference>
<dbReference type="RefSeq" id="XP_005773680.1">
    <property type="nucleotide sequence ID" value="XM_005773623.1"/>
</dbReference>
<dbReference type="EnsemblProtists" id="EOD21251">
    <property type="protein sequence ID" value="EOD21251"/>
    <property type="gene ID" value="EMIHUDRAFT_241437"/>
</dbReference>
<dbReference type="PaxDb" id="2903-EOD21251"/>
<dbReference type="Gene3D" id="3.40.720.10">
    <property type="entry name" value="Alkaline Phosphatase, subunit A"/>
    <property type="match status" value="1"/>
</dbReference>
<dbReference type="InterPro" id="IPR017850">
    <property type="entry name" value="Alkaline_phosphatase_core_sf"/>
</dbReference>
<keyword evidence="1" id="KW-0479">Metal-binding</keyword>
<proteinExistence type="predicted"/>
<dbReference type="PANTHER" id="PTHR45953">
    <property type="entry name" value="IDURONATE 2-SULFATASE"/>
    <property type="match status" value="1"/>
</dbReference>
<evidence type="ECO:0000313" key="5">
    <source>
        <dbReference type="Proteomes" id="UP000013827"/>
    </source>
</evidence>
<dbReference type="SUPFAM" id="SSF53649">
    <property type="entry name" value="Alkaline phosphatase-like"/>
    <property type="match status" value="1"/>
</dbReference>
<reference evidence="5" key="1">
    <citation type="journal article" date="2013" name="Nature">
        <title>Pan genome of the phytoplankton Emiliania underpins its global distribution.</title>
        <authorList>
            <person name="Read B.A."/>
            <person name="Kegel J."/>
            <person name="Klute M.J."/>
            <person name="Kuo A."/>
            <person name="Lefebvre S.C."/>
            <person name="Maumus F."/>
            <person name="Mayer C."/>
            <person name="Miller J."/>
            <person name="Monier A."/>
            <person name="Salamov A."/>
            <person name="Young J."/>
            <person name="Aguilar M."/>
            <person name="Claverie J.M."/>
            <person name="Frickenhaus S."/>
            <person name="Gonzalez K."/>
            <person name="Herman E.K."/>
            <person name="Lin Y.C."/>
            <person name="Napier J."/>
            <person name="Ogata H."/>
            <person name="Sarno A.F."/>
            <person name="Shmutz J."/>
            <person name="Schroeder D."/>
            <person name="de Vargas C."/>
            <person name="Verret F."/>
            <person name="von Dassow P."/>
            <person name="Valentin K."/>
            <person name="Van de Peer Y."/>
            <person name="Wheeler G."/>
            <person name="Dacks J.B."/>
            <person name="Delwiche C.F."/>
            <person name="Dyhrman S.T."/>
            <person name="Glockner G."/>
            <person name="John U."/>
            <person name="Richards T."/>
            <person name="Worden A.Z."/>
            <person name="Zhang X."/>
            <person name="Grigoriev I.V."/>
            <person name="Allen A.E."/>
            <person name="Bidle K."/>
            <person name="Borodovsky M."/>
            <person name="Bowler C."/>
            <person name="Brownlee C."/>
            <person name="Cock J.M."/>
            <person name="Elias M."/>
            <person name="Gladyshev V.N."/>
            <person name="Groth M."/>
            <person name="Guda C."/>
            <person name="Hadaegh A."/>
            <person name="Iglesias-Rodriguez M.D."/>
            <person name="Jenkins J."/>
            <person name="Jones B.M."/>
            <person name="Lawson T."/>
            <person name="Leese F."/>
            <person name="Lindquist E."/>
            <person name="Lobanov A."/>
            <person name="Lomsadze A."/>
            <person name="Malik S.B."/>
            <person name="Marsh M.E."/>
            <person name="Mackinder L."/>
            <person name="Mock T."/>
            <person name="Mueller-Roeber B."/>
            <person name="Pagarete A."/>
            <person name="Parker M."/>
            <person name="Probert I."/>
            <person name="Quesneville H."/>
            <person name="Raines C."/>
            <person name="Rensing S.A."/>
            <person name="Riano-Pachon D.M."/>
            <person name="Richier S."/>
            <person name="Rokitta S."/>
            <person name="Shiraiwa Y."/>
            <person name="Soanes D.M."/>
            <person name="van der Giezen M."/>
            <person name="Wahlund T.M."/>
            <person name="Williams B."/>
            <person name="Wilson W."/>
            <person name="Wolfe G."/>
            <person name="Wurch L.L."/>
        </authorList>
    </citation>
    <scope>NUCLEOTIDE SEQUENCE</scope>
</reference>